<protein>
    <submittedName>
        <fullName evidence="2">Uncharacterized protein</fullName>
    </submittedName>
</protein>
<accession>A0A077ZZA6</accession>
<reference evidence="2 3" key="1">
    <citation type="submission" date="2014-06" db="EMBL/GenBank/DDBJ databases">
        <authorList>
            <person name="Swart Estienne"/>
        </authorList>
    </citation>
    <scope>NUCLEOTIDE SEQUENCE [LARGE SCALE GENOMIC DNA]</scope>
    <source>
        <strain evidence="2 3">130c</strain>
    </source>
</reference>
<sequence length="264" mass="31061">MAIDSVKKQKLCHNNHNRFIDFKMCKNMNMIIEQICFSLRNIGLLVLQEYSKDLASIGIVQDSGNLCDPYILSEGEQKTFIENFKCYKRILLQFTKVAVEYYCQLNNFFERKPIADSQMQLILLHLMVARFRTIELLGLLQTDIILKVKSETTNDIEDEKMQKKKIIETEQNYFKKREEIAKLNALEQQVQNINPLDKQSRLGPQDDNSNDQQSSLPKISEYKNQVNIKDRFSNCIFTTKHFAKRNIDIQRCSQKQYDTKLLQN</sequence>
<feature type="region of interest" description="Disordered" evidence="1">
    <location>
        <begin position="197"/>
        <end position="220"/>
    </location>
</feature>
<proteinExistence type="predicted"/>
<dbReference type="InParanoid" id="A0A077ZZA6"/>
<feature type="compositionally biased region" description="Polar residues" evidence="1">
    <location>
        <begin position="206"/>
        <end position="220"/>
    </location>
</feature>
<keyword evidence="3" id="KW-1185">Reference proteome</keyword>
<gene>
    <name evidence="2" type="primary">Contig14366.g15306</name>
    <name evidence="2" type="ORF">STYLEM_4268</name>
</gene>
<dbReference type="EMBL" id="CCKQ01004140">
    <property type="protein sequence ID" value="CDW75281.1"/>
    <property type="molecule type" value="Genomic_DNA"/>
</dbReference>
<evidence type="ECO:0000256" key="1">
    <source>
        <dbReference type="SAM" id="MobiDB-lite"/>
    </source>
</evidence>
<name>A0A077ZZA6_STYLE</name>
<evidence type="ECO:0000313" key="2">
    <source>
        <dbReference type="EMBL" id="CDW75281.1"/>
    </source>
</evidence>
<organism evidence="2 3">
    <name type="scientific">Stylonychia lemnae</name>
    <name type="common">Ciliate</name>
    <dbReference type="NCBI Taxonomy" id="5949"/>
    <lineage>
        <taxon>Eukaryota</taxon>
        <taxon>Sar</taxon>
        <taxon>Alveolata</taxon>
        <taxon>Ciliophora</taxon>
        <taxon>Intramacronucleata</taxon>
        <taxon>Spirotrichea</taxon>
        <taxon>Stichotrichia</taxon>
        <taxon>Sporadotrichida</taxon>
        <taxon>Oxytrichidae</taxon>
        <taxon>Stylonychinae</taxon>
        <taxon>Stylonychia</taxon>
    </lineage>
</organism>
<evidence type="ECO:0000313" key="3">
    <source>
        <dbReference type="Proteomes" id="UP000039865"/>
    </source>
</evidence>
<dbReference type="AlphaFoldDB" id="A0A077ZZA6"/>
<dbReference type="Proteomes" id="UP000039865">
    <property type="component" value="Unassembled WGS sequence"/>
</dbReference>